<feature type="transmembrane region" description="Helical" evidence="7">
    <location>
        <begin position="13"/>
        <end position="37"/>
    </location>
</feature>
<feature type="transmembrane region" description="Helical" evidence="7">
    <location>
        <begin position="212"/>
        <end position="231"/>
    </location>
</feature>
<proteinExistence type="inferred from homology"/>
<dbReference type="GO" id="GO:0008961">
    <property type="term" value="F:phosphatidylglycerol-prolipoprotein diacylglyceryl transferase activity"/>
    <property type="evidence" value="ECO:0007669"/>
    <property type="project" value="InterPro"/>
</dbReference>
<dbReference type="RefSeq" id="WP_075276959.1">
    <property type="nucleotide sequence ID" value="NZ_CP016908.1"/>
</dbReference>
<dbReference type="OrthoDB" id="5494223at2"/>
<keyword evidence="9" id="KW-1185">Reference proteome</keyword>
<dbReference type="Pfam" id="PF01790">
    <property type="entry name" value="LGT"/>
    <property type="match status" value="1"/>
</dbReference>
<gene>
    <name evidence="8" type="ORF">BCY86_06060</name>
</gene>
<evidence type="ECO:0000313" key="9">
    <source>
        <dbReference type="Proteomes" id="UP000185544"/>
    </source>
</evidence>
<evidence type="ECO:0000256" key="4">
    <source>
        <dbReference type="ARBA" id="ARBA00022692"/>
    </source>
</evidence>
<feature type="transmembrane region" description="Helical" evidence="7">
    <location>
        <begin position="238"/>
        <end position="255"/>
    </location>
</feature>
<evidence type="ECO:0000256" key="7">
    <source>
        <dbReference type="SAM" id="Phobius"/>
    </source>
</evidence>
<evidence type="ECO:0000256" key="6">
    <source>
        <dbReference type="ARBA" id="ARBA00023136"/>
    </source>
</evidence>
<feature type="transmembrane region" description="Helical" evidence="7">
    <location>
        <begin position="275"/>
        <end position="294"/>
    </location>
</feature>
<feature type="transmembrane region" description="Helical" evidence="7">
    <location>
        <begin position="88"/>
        <end position="111"/>
    </location>
</feature>
<evidence type="ECO:0000256" key="3">
    <source>
        <dbReference type="ARBA" id="ARBA00022679"/>
    </source>
</evidence>
<keyword evidence="5 7" id="KW-1133">Transmembrane helix</keyword>
<evidence type="ECO:0000256" key="2">
    <source>
        <dbReference type="ARBA" id="ARBA00022475"/>
    </source>
</evidence>
<dbReference type="GO" id="GO:0005886">
    <property type="term" value="C:plasma membrane"/>
    <property type="evidence" value="ECO:0007669"/>
    <property type="project" value="InterPro"/>
</dbReference>
<evidence type="ECO:0000313" key="8">
    <source>
        <dbReference type="EMBL" id="APS00294.1"/>
    </source>
</evidence>
<feature type="transmembrane region" description="Helical" evidence="7">
    <location>
        <begin position="132"/>
        <end position="153"/>
    </location>
</feature>
<dbReference type="STRING" id="1882918.BCY86_06060"/>
<dbReference type="Proteomes" id="UP000185544">
    <property type="component" value="Chromosome"/>
</dbReference>
<organism evidence="8 9">
    <name type="scientific">Pajaroellobacter abortibovis</name>
    <dbReference type="NCBI Taxonomy" id="1882918"/>
    <lineage>
        <taxon>Bacteria</taxon>
        <taxon>Pseudomonadati</taxon>
        <taxon>Myxococcota</taxon>
        <taxon>Polyangia</taxon>
        <taxon>Polyangiales</taxon>
        <taxon>Polyangiaceae</taxon>
    </lineage>
</organism>
<reference evidence="8 9" key="1">
    <citation type="submission" date="2016-08" db="EMBL/GenBank/DDBJ databases">
        <title>Identification and validation of antigenic proteins from Pajaroellobacter abortibovis using de-novo genome sequence assembly and reverse vaccinology.</title>
        <authorList>
            <person name="Welly B.T."/>
            <person name="Miller M.R."/>
            <person name="Stott J.L."/>
            <person name="Blanchard M.T."/>
            <person name="Islas-Trejo A.D."/>
            <person name="O'Rourke S.M."/>
            <person name="Young A.E."/>
            <person name="Medrano J.F."/>
            <person name="Van Eenennaam A.L."/>
        </authorList>
    </citation>
    <scope>NUCLEOTIDE SEQUENCE [LARGE SCALE GENOMIC DNA]</scope>
    <source>
        <strain evidence="8 9">BTF92-0548A/99-0131</strain>
    </source>
</reference>
<keyword evidence="2" id="KW-1003">Cell membrane</keyword>
<comment type="similarity">
    <text evidence="1">Belongs to the Lgt family.</text>
</comment>
<dbReference type="GO" id="GO:0042158">
    <property type="term" value="P:lipoprotein biosynthetic process"/>
    <property type="evidence" value="ECO:0007669"/>
    <property type="project" value="InterPro"/>
</dbReference>
<dbReference type="EMBL" id="CP016908">
    <property type="protein sequence ID" value="APS00294.1"/>
    <property type="molecule type" value="Genomic_DNA"/>
</dbReference>
<accession>A0A1L6MXP5</accession>
<evidence type="ECO:0008006" key="10">
    <source>
        <dbReference type="Google" id="ProtNLM"/>
    </source>
</evidence>
<dbReference type="AlphaFoldDB" id="A0A1L6MXP5"/>
<protein>
    <recommendedName>
        <fullName evidence="10">Prolipoprotein diacylglyceryl transferase</fullName>
    </recommendedName>
</protein>
<dbReference type="PANTHER" id="PTHR30589">
    <property type="entry name" value="PROLIPOPROTEIN DIACYLGLYCERYL TRANSFERASE"/>
    <property type="match status" value="1"/>
</dbReference>
<dbReference type="KEGG" id="pabo:BCY86_06060"/>
<dbReference type="PANTHER" id="PTHR30589:SF0">
    <property type="entry name" value="PHOSPHATIDYLGLYCEROL--PROLIPOPROTEIN DIACYLGLYCERYL TRANSFERASE"/>
    <property type="match status" value="1"/>
</dbReference>
<evidence type="ECO:0000256" key="5">
    <source>
        <dbReference type="ARBA" id="ARBA00022989"/>
    </source>
</evidence>
<name>A0A1L6MXP5_9BACT</name>
<dbReference type="InterPro" id="IPR001640">
    <property type="entry name" value="Lgt"/>
</dbReference>
<keyword evidence="4 7" id="KW-0812">Transmembrane</keyword>
<keyword evidence="6 7" id="KW-0472">Membrane</keyword>
<sequence length="322" mass="36995">MLFPFIYVHDLKIGWFTIHPFGLLVAIGVMVGSWLATERARRLGYDLEKLNSFITWILVFGFTGSHILDEIFYHPDQIRDRPWSLLFLWEGISSFGGFIGAIAGSFLWKFFEWKEKYPNSFLPVGWIQRRPTPLSLLPFLDVILSVFPVAWIFGRMGCTVAHDHPGIPASTDSFFAVAYPLRYPSMRIPDSIPHASFGPIEWMYGQYPRYDLGMLELMLTIVLAVLFALTWKRKVPMGSYVIVSALVYAPVRFLMDFLRIAEGEDADPRYLSLTFAQWSCVALFLYGMIAIPYFRQLRLRQSSLLEGIMDSQVISKDSWVAT</sequence>
<keyword evidence="3" id="KW-0808">Transferase</keyword>
<evidence type="ECO:0000256" key="1">
    <source>
        <dbReference type="ARBA" id="ARBA00007150"/>
    </source>
</evidence>
<feature type="transmembrane region" description="Helical" evidence="7">
    <location>
        <begin position="49"/>
        <end position="68"/>
    </location>
</feature>